<comment type="caution">
    <text evidence="10">The sequence shown here is derived from an EMBL/GenBank/DDBJ whole genome shotgun (WGS) entry which is preliminary data.</text>
</comment>
<proteinExistence type="inferred from homology"/>
<sequence>MITPRPLPDIGSVWLLGCGNMGGALLRRWVEAGLTRVAVIDPAPRSLPEGVAADATPPEGVPDVLVVAVKPQMLAEAAAPLIARLGPDTLIVSIVAGVSSATLSAMFGGRQVVRTMPNTPASAGQGVTALFGPRADGTADALFSAAGTTVWLDDEAQFDAVTAVSGSGPAYVFAMIEALAAAGVAAGLPQALADELALRTVAGAGHLAALGEASPAALRESVTSPNGTTAAGLAVLQPALGPLVTATVAAAARRSRELGEAV</sequence>
<comment type="catalytic activity">
    <reaction evidence="4">
        <text>L-proline + NAD(+) = (S)-1-pyrroline-5-carboxylate + NADH + 2 H(+)</text>
        <dbReference type="Rhea" id="RHEA:14105"/>
        <dbReference type="ChEBI" id="CHEBI:15378"/>
        <dbReference type="ChEBI" id="CHEBI:17388"/>
        <dbReference type="ChEBI" id="CHEBI:57540"/>
        <dbReference type="ChEBI" id="CHEBI:57945"/>
        <dbReference type="ChEBI" id="CHEBI:60039"/>
        <dbReference type="EC" id="1.5.1.2"/>
    </reaction>
</comment>
<reference evidence="10 11" key="1">
    <citation type="submission" date="2019-07" db="EMBL/GenBank/DDBJ databases">
        <title>Novel species isolated from glacier.</title>
        <authorList>
            <person name="Liu Q."/>
            <person name="Xin Y.-H."/>
        </authorList>
    </citation>
    <scope>NUCLEOTIDE SEQUENCE [LARGE SCALE GENOMIC DNA]</scope>
    <source>
        <strain evidence="10 11">LB1R16</strain>
    </source>
</reference>
<dbReference type="InterPro" id="IPR028939">
    <property type="entry name" value="P5C_Rdtase_cat_N"/>
</dbReference>
<dbReference type="Pfam" id="PF14748">
    <property type="entry name" value="P5CR_dimer"/>
    <property type="match status" value="1"/>
</dbReference>
<dbReference type="AlphaFoldDB" id="A0A552U7G8"/>
<evidence type="ECO:0000256" key="4">
    <source>
        <dbReference type="HAMAP-Rule" id="MF_01925"/>
    </source>
</evidence>
<dbReference type="PANTHER" id="PTHR11645">
    <property type="entry name" value="PYRROLINE-5-CARBOXYLATE REDUCTASE"/>
    <property type="match status" value="1"/>
</dbReference>
<feature type="binding site" evidence="6">
    <location>
        <begin position="16"/>
        <end position="21"/>
    </location>
    <ligand>
        <name>NADP(+)</name>
        <dbReference type="ChEBI" id="CHEBI:58349"/>
    </ligand>
</feature>
<dbReference type="Gene3D" id="3.40.50.720">
    <property type="entry name" value="NAD(P)-binding Rossmann-like Domain"/>
    <property type="match status" value="1"/>
</dbReference>
<evidence type="ECO:0000256" key="2">
    <source>
        <dbReference type="ARBA" id="ARBA00022857"/>
    </source>
</evidence>
<dbReference type="InterPro" id="IPR000304">
    <property type="entry name" value="Pyrroline-COOH_reductase"/>
</dbReference>
<evidence type="ECO:0000259" key="9">
    <source>
        <dbReference type="Pfam" id="PF14748"/>
    </source>
</evidence>
<keyword evidence="2 4" id="KW-0521">NADP</keyword>
<feature type="binding site" evidence="6">
    <location>
        <begin position="68"/>
        <end position="71"/>
    </location>
    <ligand>
        <name>NADP(+)</name>
        <dbReference type="ChEBI" id="CHEBI:58349"/>
    </ligand>
</feature>
<keyword evidence="4 7" id="KW-0028">Amino-acid biosynthesis</keyword>
<comment type="function">
    <text evidence="4">Catalyzes the reduction of 1-pyrroline-5-carboxylate (PCA) to L-proline.</text>
</comment>
<dbReference type="InterPro" id="IPR029036">
    <property type="entry name" value="P5CR_dimer"/>
</dbReference>
<dbReference type="RefSeq" id="WP_144237368.1">
    <property type="nucleotide sequence ID" value="NZ_VJWA01000002.1"/>
</dbReference>
<keyword evidence="3 4" id="KW-0560">Oxidoreductase</keyword>
<dbReference type="Proteomes" id="UP000317894">
    <property type="component" value="Unassembled WGS sequence"/>
</dbReference>
<dbReference type="Pfam" id="PF03807">
    <property type="entry name" value="F420_oxidored"/>
    <property type="match status" value="1"/>
</dbReference>
<dbReference type="InterPro" id="IPR008927">
    <property type="entry name" value="6-PGluconate_DH-like_C_sf"/>
</dbReference>
<accession>A0A552U7G8</accession>
<dbReference type="NCBIfam" id="TIGR00112">
    <property type="entry name" value="proC"/>
    <property type="match status" value="1"/>
</dbReference>
<dbReference type="FunFam" id="1.10.3730.10:FF:000001">
    <property type="entry name" value="Pyrroline-5-carboxylate reductase"/>
    <property type="match status" value="1"/>
</dbReference>
<evidence type="ECO:0000313" key="11">
    <source>
        <dbReference type="Proteomes" id="UP000317894"/>
    </source>
</evidence>
<comment type="similarity">
    <text evidence="1 4 7">Belongs to the pyrroline-5-carboxylate reductase family.</text>
</comment>
<dbReference type="GO" id="GO:0004735">
    <property type="term" value="F:pyrroline-5-carboxylate reductase activity"/>
    <property type="evidence" value="ECO:0007669"/>
    <property type="project" value="UniProtKB-UniRule"/>
</dbReference>
<comment type="catalytic activity">
    <reaction evidence="4 7">
        <text>L-proline + NADP(+) = (S)-1-pyrroline-5-carboxylate + NADPH + 2 H(+)</text>
        <dbReference type="Rhea" id="RHEA:14109"/>
        <dbReference type="ChEBI" id="CHEBI:15378"/>
        <dbReference type="ChEBI" id="CHEBI:17388"/>
        <dbReference type="ChEBI" id="CHEBI:57783"/>
        <dbReference type="ChEBI" id="CHEBI:58349"/>
        <dbReference type="ChEBI" id="CHEBI:60039"/>
        <dbReference type="EC" id="1.5.1.2"/>
    </reaction>
</comment>
<keyword evidence="11" id="KW-1185">Reference proteome</keyword>
<dbReference type="SUPFAM" id="SSF51735">
    <property type="entry name" value="NAD(P)-binding Rossmann-fold domains"/>
    <property type="match status" value="1"/>
</dbReference>
<evidence type="ECO:0000259" key="8">
    <source>
        <dbReference type="Pfam" id="PF03807"/>
    </source>
</evidence>
<comment type="pathway">
    <text evidence="4 7">Amino-acid biosynthesis; L-proline biosynthesis; L-proline from L-glutamate 5-semialdehyde: step 1/1.</text>
</comment>
<dbReference type="InterPro" id="IPR036291">
    <property type="entry name" value="NAD(P)-bd_dom_sf"/>
</dbReference>
<dbReference type="Gene3D" id="1.10.3730.10">
    <property type="entry name" value="ProC C-terminal domain-like"/>
    <property type="match status" value="1"/>
</dbReference>
<keyword evidence="4 7" id="KW-0641">Proline biosynthesis</keyword>
<dbReference type="PANTHER" id="PTHR11645:SF0">
    <property type="entry name" value="PYRROLINE-5-CARBOXYLATE REDUCTASE 3"/>
    <property type="match status" value="1"/>
</dbReference>
<gene>
    <name evidence="4" type="primary">proC</name>
    <name evidence="10" type="ORF">FMM06_10580</name>
</gene>
<dbReference type="HAMAP" id="MF_01925">
    <property type="entry name" value="P5C_reductase"/>
    <property type="match status" value="1"/>
</dbReference>
<dbReference type="GO" id="GO:0005737">
    <property type="term" value="C:cytoplasm"/>
    <property type="evidence" value="ECO:0007669"/>
    <property type="project" value="UniProtKB-SubCell"/>
</dbReference>
<keyword evidence="4" id="KW-0963">Cytoplasm</keyword>
<evidence type="ECO:0000256" key="7">
    <source>
        <dbReference type="RuleBase" id="RU003903"/>
    </source>
</evidence>
<dbReference type="PROSITE" id="PS00521">
    <property type="entry name" value="P5CR"/>
    <property type="match status" value="1"/>
</dbReference>
<evidence type="ECO:0000256" key="5">
    <source>
        <dbReference type="NCBIfam" id="TIGR00112"/>
    </source>
</evidence>
<name>A0A552U7G8_9SPHN</name>
<dbReference type="UniPathway" id="UPA00098">
    <property type="reaction ID" value="UER00361"/>
</dbReference>
<evidence type="ECO:0000256" key="1">
    <source>
        <dbReference type="ARBA" id="ARBA00005525"/>
    </source>
</evidence>
<dbReference type="PIRSF" id="PIRSF000193">
    <property type="entry name" value="Pyrrol-5-carb_rd"/>
    <property type="match status" value="1"/>
</dbReference>
<dbReference type="EC" id="1.5.1.2" evidence="4 5"/>
<protein>
    <recommendedName>
        <fullName evidence="4 5">Pyrroline-5-carboxylate reductase</fullName>
        <shortName evidence="4">P5C reductase</shortName>
        <shortName evidence="4">P5CR</shortName>
        <ecNumber evidence="4 5">1.5.1.2</ecNumber>
    </recommendedName>
    <alternativeName>
        <fullName evidence="4">PCA reductase</fullName>
    </alternativeName>
</protein>
<dbReference type="InterPro" id="IPR053790">
    <property type="entry name" value="P5CR-like_CS"/>
</dbReference>
<organism evidence="10 11">
    <name type="scientific">Glacieibacterium frigidum</name>
    <dbReference type="NCBI Taxonomy" id="2593303"/>
    <lineage>
        <taxon>Bacteria</taxon>
        <taxon>Pseudomonadati</taxon>
        <taxon>Pseudomonadota</taxon>
        <taxon>Alphaproteobacteria</taxon>
        <taxon>Sphingomonadales</taxon>
        <taxon>Sphingosinicellaceae</taxon>
        <taxon>Glacieibacterium</taxon>
    </lineage>
</organism>
<dbReference type="SUPFAM" id="SSF48179">
    <property type="entry name" value="6-phosphogluconate dehydrogenase C-terminal domain-like"/>
    <property type="match status" value="1"/>
</dbReference>
<dbReference type="EMBL" id="VJWA01000002">
    <property type="protein sequence ID" value="TRW14162.1"/>
    <property type="molecule type" value="Genomic_DNA"/>
</dbReference>
<dbReference type="OrthoDB" id="9805754at2"/>
<dbReference type="GO" id="GO:0055129">
    <property type="term" value="P:L-proline biosynthetic process"/>
    <property type="evidence" value="ECO:0007669"/>
    <property type="project" value="UniProtKB-UniRule"/>
</dbReference>
<evidence type="ECO:0000313" key="10">
    <source>
        <dbReference type="EMBL" id="TRW14162.1"/>
    </source>
</evidence>
<evidence type="ECO:0000256" key="6">
    <source>
        <dbReference type="PIRSR" id="PIRSR000193-1"/>
    </source>
</evidence>
<feature type="domain" description="Pyrroline-5-carboxylate reductase dimerisation" evidence="9">
    <location>
        <begin position="155"/>
        <end position="258"/>
    </location>
</feature>
<comment type="subcellular location">
    <subcellularLocation>
        <location evidence="4">Cytoplasm</location>
    </subcellularLocation>
</comment>
<evidence type="ECO:0000256" key="3">
    <source>
        <dbReference type="ARBA" id="ARBA00023002"/>
    </source>
</evidence>
<feature type="domain" description="Pyrroline-5-carboxylate reductase catalytic N-terminal" evidence="8">
    <location>
        <begin position="15"/>
        <end position="97"/>
    </location>
</feature>